<dbReference type="Proteomes" id="UP000215441">
    <property type="component" value="Unassembled WGS sequence"/>
</dbReference>
<organism evidence="1 2">
    <name type="scientific">Acidovorax kalamii</name>
    <dbReference type="NCBI Taxonomy" id="2004485"/>
    <lineage>
        <taxon>Bacteria</taxon>
        <taxon>Pseudomonadati</taxon>
        <taxon>Pseudomonadota</taxon>
        <taxon>Betaproteobacteria</taxon>
        <taxon>Burkholderiales</taxon>
        <taxon>Comamonadaceae</taxon>
        <taxon>Acidovorax</taxon>
    </lineage>
</organism>
<dbReference type="InterPro" id="IPR036388">
    <property type="entry name" value="WH-like_DNA-bd_sf"/>
</dbReference>
<keyword evidence="2" id="KW-1185">Reference proteome</keyword>
<sequence length="107" mass="12048">MTTRNNLGDQTVAVFTALEAIGPATARKVTEATGLTYNSVHQALRRWALRGLIVVDRDHRYPTYAVKPAWRERLEPKQRPGKTRPTTETTVARAIARAPALHTIWMN</sequence>
<accession>A0A235EPJ1</accession>
<evidence type="ECO:0000313" key="1">
    <source>
        <dbReference type="EMBL" id="OYD50703.1"/>
    </source>
</evidence>
<reference evidence="1 2" key="1">
    <citation type="submission" date="2017-07" db="EMBL/GenBank/DDBJ databases">
        <title>Acidovorax KNDSW TSA 6 genome sequence and assembly.</title>
        <authorList>
            <person name="Mayilraj S."/>
        </authorList>
    </citation>
    <scope>NUCLEOTIDE SEQUENCE [LARGE SCALE GENOMIC DNA]</scope>
    <source>
        <strain evidence="1 2">KNDSW-TSA6</strain>
    </source>
</reference>
<protein>
    <recommendedName>
        <fullName evidence="3">MarR family transcriptional regulator</fullName>
    </recommendedName>
</protein>
<evidence type="ECO:0008006" key="3">
    <source>
        <dbReference type="Google" id="ProtNLM"/>
    </source>
</evidence>
<evidence type="ECO:0000313" key="2">
    <source>
        <dbReference type="Proteomes" id="UP000215441"/>
    </source>
</evidence>
<dbReference type="Gene3D" id="1.10.10.10">
    <property type="entry name" value="Winged helix-like DNA-binding domain superfamily/Winged helix DNA-binding domain"/>
    <property type="match status" value="1"/>
</dbReference>
<gene>
    <name evidence="1" type="ORF">CBY09_08200</name>
</gene>
<proteinExistence type="predicted"/>
<name>A0A235EPJ1_9BURK</name>
<comment type="caution">
    <text evidence="1">The sequence shown here is derived from an EMBL/GenBank/DDBJ whole genome shotgun (WGS) entry which is preliminary data.</text>
</comment>
<dbReference type="AlphaFoldDB" id="A0A235EPJ1"/>
<dbReference type="EMBL" id="NOIG01000005">
    <property type="protein sequence ID" value="OYD50703.1"/>
    <property type="molecule type" value="Genomic_DNA"/>
</dbReference>
<dbReference type="SUPFAM" id="SSF46785">
    <property type="entry name" value="Winged helix' DNA-binding domain"/>
    <property type="match status" value="1"/>
</dbReference>
<dbReference type="RefSeq" id="WP_094288332.1">
    <property type="nucleotide sequence ID" value="NZ_NOIG01000005.1"/>
</dbReference>
<dbReference type="InterPro" id="IPR036390">
    <property type="entry name" value="WH_DNA-bd_sf"/>
</dbReference>